<accession>A0ABT4LL30</accession>
<dbReference type="RefSeq" id="WP_269422861.1">
    <property type="nucleotide sequence ID" value="NZ_JAPWGY010000002.1"/>
</dbReference>
<dbReference type="InterPro" id="IPR051454">
    <property type="entry name" value="RNA/ubiquinone_mod_enzymes"/>
</dbReference>
<gene>
    <name evidence="1" type="primary">ubiV</name>
    <name evidence="2" type="ORF">O4H49_07795</name>
</gene>
<comment type="caution">
    <text evidence="2">The sequence shown here is derived from an EMBL/GenBank/DDBJ whole genome shotgun (WGS) entry which is preliminary data.</text>
</comment>
<keyword evidence="1" id="KW-0004">4Fe-4S</keyword>
<dbReference type="InterPro" id="IPR043693">
    <property type="entry name" value="UbiV"/>
</dbReference>
<keyword evidence="3" id="KW-1185">Reference proteome</keyword>
<dbReference type="NCBIfam" id="NF011991">
    <property type="entry name" value="PRK15447.1"/>
    <property type="match status" value="1"/>
</dbReference>
<sequence length="300" mass="33383">MKNTASRLTLGPHLYNWPAEQKRDFYFRIADEAEVDVVYLGEVTCSKRAPFFLPFIPEVCDRLEAAGKEIVLSSLALVMTGRERKELHELSDDCPWELEANDLSAVALLKGQSHVIGPFINIYNEGTLDYLYDNGARRIVLPCELPAESLQKLGEAARGRELEVQVFGRLPLALSARCYHARAHNLSKDGCLYVCEKDPDGMDVMTLDGAPFLAVNGTHTMSYSVNSLAGELEALQKSGMTHFRLWPQQVDMVAVIQAFRQALDGQIDGEEVQGRLDKLVDFAPFSNGFFHGAEGARMVE</sequence>
<comment type="similarity">
    <text evidence="1">Belongs to the peptidase U32 family. UbiV subfamily.</text>
</comment>
<reference evidence="2" key="1">
    <citation type="submission" date="2022-12" db="EMBL/GenBank/DDBJ databases">
        <title>Bacterial isolates from different developmental stages of Nematostella vectensis.</title>
        <authorList>
            <person name="Fraune S."/>
        </authorList>
    </citation>
    <scope>NUCLEOTIDE SEQUENCE</scope>
    <source>
        <strain evidence="2">G21630-S1</strain>
    </source>
</reference>
<feature type="binding site" evidence="1">
    <location>
        <position position="195"/>
    </location>
    <ligand>
        <name>[4Fe-4S] cluster</name>
        <dbReference type="ChEBI" id="CHEBI:49883"/>
    </ligand>
</feature>
<name>A0ABT4LL30_9PROT</name>
<proteinExistence type="inferred from homology"/>
<dbReference type="Proteomes" id="UP001069802">
    <property type="component" value="Unassembled WGS sequence"/>
</dbReference>
<dbReference type="HAMAP" id="MF_02233">
    <property type="entry name" value="UbiV"/>
    <property type="match status" value="1"/>
</dbReference>
<comment type="function">
    <text evidence="1">Required for O(2)-independent ubiquinone (coenzyme Q) biosynthesis. Together with UbiU, is essential for the C6-hydroxylation reaction in the oxygen-independent ubiquinone biosynthesis pathway.</text>
</comment>
<keyword evidence="1" id="KW-0408">Iron</keyword>
<dbReference type="Pfam" id="PF01136">
    <property type="entry name" value="Peptidase_U32"/>
    <property type="match status" value="1"/>
</dbReference>
<evidence type="ECO:0000313" key="2">
    <source>
        <dbReference type="EMBL" id="MCZ4280677.1"/>
    </source>
</evidence>
<feature type="binding site" evidence="1">
    <location>
        <position position="45"/>
    </location>
    <ligand>
        <name>[4Fe-4S] cluster</name>
        <dbReference type="ChEBI" id="CHEBI:49883"/>
    </ligand>
</feature>
<feature type="binding site" evidence="1">
    <location>
        <position position="178"/>
    </location>
    <ligand>
        <name>[4Fe-4S] cluster</name>
        <dbReference type="ChEBI" id="CHEBI:49883"/>
    </ligand>
</feature>
<dbReference type="PANTHER" id="PTHR30217:SF11">
    <property type="entry name" value="UBIQUINONE BIOSYNTHESIS PROTEIN UBIV"/>
    <property type="match status" value="1"/>
</dbReference>
<feature type="binding site" evidence="1">
    <location>
        <position position="191"/>
    </location>
    <ligand>
        <name>[4Fe-4S] cluster</name>
        <dbReference type="ChEBI" id="CHEBI:49883"/>
    </ligand>
</feature>
<dbReference type="InterPro" id="IPR001539">
    <property type="entry name" value="Peptidase_U32"/>
</dbReference>
<protein>
    <recommendedName>
        <fullName evidence="1">Ubiquinone biosynthesis protein UbiV</fullName>
    </recommendedName>
</protein>
<dbReference type="EMBL" id="JAPWGY010000002">
    <property type="protein sequence ID" value="MCZ4280677.1"/>
    <property type="molecule type" value="Genomic_DNA"/>
</dbReference>
<comment type="cofactor">
    <cofactor evidence="1">
        <name>[4Fe-4S] cluster</name>
        <dbReference type="ChEBI" id="CHEBI:49883"/>
    </cofactor>
</comment>
<evidence type="ECO:0000313" key="3">
    <source>
        <dbReference type="Proteomes" id="UP001069802"/>
    </source>
</evidence>
<comment type="pathway">
    <text evidence="1">Cofactor biosynthesis; ubiquinone biosynthesis.</text>
</comment>
<keyword evidence="1" id="KW-0831">Ubiquinone biosynthesis</keyword>
<keyword evidence="1" id="KW-0411">Iron-sulfur</keyword>
<comment type="subunit">
    <text evidence="1">Forms a heterodimer with UbiU.</text>
</comment>
<dbReference type="PANTHER" id="PTHR30217">
    <property type="entry name" value="PEPTIDASE U32 FAMILY"/>
    <property type="match status" value="1"/>
</dbReference>
<organism evidence="2 3">
    <name type="scientific">Kiloniella laminariae</name>
    <dbReference type="NCBI Taxonomy" id="454162"/>
    <lineage>
        <taxon>Bacteria</taxon>
        <taxon>Pseudomonadati</taxon>
        <taxon>Pseudomonadota</taxon>
        <taxon>Alphaproteobacteria</taxon>
        <taxon>Rhodospirillales</taxon>
        <taxon>Kiloniellaceae</taxon>
        <taxon>Kiloniella</taxon>
    </lineage>
</organism>
<evidence type="ECO:0000256" key="1">
    <source>
        <dbReference type="HAMAP-Rule" id="MF_02233"/>
    </source>
</evidence>
<keyword evidence="1" id="KW-0479">Metal-binding</keyword>